<dbReference type="Pfam" id="PF00254">
    <property type="entry name" value="FKBP_C"/>
    <property type="match status" value="1"/>
</dbReference>
<dbReference type="InterPro" id="IPR041232">
    <property type="entry name" value="NPL"/>
</dbReference>
<feature type="compositionally biased region" description="Low complexity" evidence="6">
    <location>
        <begin position="254"/>
        <end position="281"/>
    </location>
</feature>
<dbReference type="InterPro" id="IPR046357">
    <property type="entry name" value="PPIase_dom_sf"/>
</dbReference>
<dbReference type="InterPro" id="IPR001179">
    <property type="entry name" value="PPIase_FKBP_dom"/>
</dbReference>
<feature type="domain" description="PPIase FKBP-type" evidence="7">
    <location>
        <begin position="309"/>
        <end position="394"/>
    </location>
</feature>
<keyword evidence="9" id="KW-1185">Reference proteome</keyword>
<feature type="compositionally biased region" description="Basic and acidic residues" evidence="6">
    <location>
        <begin position="244"/>
        <end position="253"/>
    </location>
</feature>
<feature type="compositionally biased region" description="Acidic residues" evidence="6">
    <location>
        <begin position="100"/>
        <end position="110"/>
    </location>
</feature>
<dbReference type="Proteomes" id="UP001244341">
    <property type="component" value="Chromosome 9b"/>
</dbReference>
<feature type="compositionally biased region" description="Acidic residues" evidence="6">
    <location>
        <begin position="127"/>
        <end position="154"/>
    </location>
</feature>
<accession>A0ABY8UAU4</accession>
<dbReference type="Pfam" id="PF17800">
    <property type="entry name" value="NPL"/>
    <property type="match status" value="1"/>
</dbReference>
<organism evidence="8 9">
    <name type="scientific">Tetradesmus obliquus</name>
    <name type="common">Green alga</name>
    <name type="synonym">Acutodesmus obliquus</name>
    <dbReference type="NCBI Taxonomy" id="3088"/>
    <lineage>
        <taxon>Eukaryota</taxon>
        <taxon>Viridiplantae</taxon>
        <taxon>Chlorophyta</taxon>
        <taxon>core chlorophytes</taxon>
        <taxon>Chlorophyceae</taxon>
        <taxon>CS clade</taxon>
        <taxon>Sphaeropleales</taxon>
        <taxon>Scenedesmaceae</taxon>
        <taxon>Tetradesmus</taxon>
    </lineage>
</organism>
<dbReference type="EMBL" id="CP126216">
    <property type="protein sequence ID" value="WIA18320.1"/>
    <property type="molecule type" value="Genomic_DNA"/>
</dbReference>
<evidence type="ECO:0000256" key="1">
    <source>
        <dbReference type="ARBA" id="ARBA00000971"/>
    </source>
</evidence>
<evidence type="ECO:0000256" key="2">
    <source>
        <dbReference type="ARBA" id="ARBA00023110"/>
    </source>
</evidence>
<feature type="compositionally biased region" description="Low complexity" evidence="6">
    <location>
        <begin position="229"/>
        <end position="243"/>
    </location>
</feature>
<evidence type="ECO:0000313" key="9">
    <source>
        <dbReference type="Proteomes" id="UP001244341"/>
    </source>
</evidence>
<feature type="region of interest" description="Disordered" evidence="6">
    <location>
        <begin position="91"/>
        <end position="282"/>
    </location>
</feature>
<evidence type="ECO:0000256" key="3">
    <source>
        <dbReference type="ARBA" id="ARBA00023235"/>
    </source>
</evidence>
<dbReference type="EC" id="5.2.1.8" evidence="4"/>
<evidence type="ECO:0000256" key="4">
    <source>
        <dbReference type="PIRNR" id="PIRNR001473"/>
    </source>
</evidence>
<keyword evidence="2 4" id="KW-0697">Rotamase</keyword>
<evidence type="ECO:0000313" key="8">
    <source>
        <dbReference type="EMBL" id="WIA18320.1"/>
    </source>
</evidence>
<name>A0ABY8UAU4_TETOB</name>
<keyword evidence="3 4" id="KW-0413">Isomerase</keyword>
<comment type="similarity">
    <text evidence="4">Belongs to the FKBP-type PPIase family.</text>
</comment>
<evidence type="ECO:0000259" key="7">
    <source>
        <dbReference type="PROSITE" id="PS50059"/>
    </source>
</evidence>
<dbReference type="PROSITE" id="PS50059">
    <property type="entry name" value="FKBP_PPIASE"/>
    <property type="match status" value="1"/>
</dbReference>
<comment type="catalytic activity">
    <reaction evidence="1 4 5">
        <text>[protein]-peptidylproline (omega=180) = [protein]-peptidylproline (omega=0)</text>
        <dbReference type="Rhea" id="RHEA:16237"/>
        <dbReference type="Rhea" id="RHEA-COMP:10747"/>
        <dbReference type="Rhea" id="RHEA-COMP:10748"/>
        <dbReference type="ChEBI" id="CHEBI:83833"/>
        <dbReference type="ChEBI" id="CHEBI:83834"/>
        <dbReference type="EC" id="5.2.1.8"/>
    </reaction>
</comment>
<evidence type="ECO:0000256" key="6">
    <source>
        <dbReference type="SAM" id="MobiDB-lite"/>
    </source>
</evidence>
<dbReference type="InterPro" id="IPR023566">
    <property type="entry name" value="PPIase_Fpr3/Fpr4-like"/>
</dbReference>
<evidence type="ECO:0000256" key="5">
    <source>
        <dbReference type="PROSITE-ProRule" id="PRU00277"/>
    </source>
</evidence>
<dbReference type="Gene3D" id="2.60.120.340">
    <property type="entry name" value="Nucleoplasmin core domain"/>
    <property type="match status" value="1"/>
</dbReference>
<dbReference type="PANTHER" id="PTHR43811:SF19">
    <property type="entry name" value="39 KDA FK506-BINDING NUCLEAR PROTEIN"/>
    <property type="match status" value="1"/>
</dbReference>
<proteinExistence type="inferred from homology"/>
<dbReference type="SUPFAM" id="SSF54534">
    <property type="entry name" value="FKBP-like"/>
    <property type="match status" value="1"/>
</dbReference>
<sequence>MFFGGVVNPGKPVPLVPHPEGWALHLSQASLPASVKEKSRVSLLIQVQGEEPVVLCTLCAGVADTVLLDQFVAEYAELSVQGSGPVHLTGYFSPNFGGEGSDEEDEDGEDGYGLHPMDQMLAMQNGDSEDEGESDDEDEEGESDEDEEEDESEELGGFQPRGRKEPSVIIEDVTDKEPDNSRALPAPAADDSKKRKAAAAADEAAAKKQAKEEQQQKQQQKQQREKEQQQQQQQQAKLQQQKEQQQKQQKEQQQKQQQAAKTPEAKTPSAAAAAQALPSAKKAVKKFENGFEIHSTKMGDPHGKLAKSGKKVSVRYVGRLKSGKVFDKTDKKPFQFRLGVGEVIKGWDVGVEGMRVGDKRKLVIPPQMGYGSQRTGPIPPNSTLEFDVELVDVK</sequence>
<feature type="compositionally biased region" description="Basic and acidic residues" evidence="6">
    <location>
        <begin position="204"/>
        <end position="215"/>
    </location>
</feature>
<protein>
    <recommendedName>
        <fullName evidence="4">FK506-binding protein</fullName>
        <ecNumber evidence="4">5.2.1.8</ecNumber>
    </recommendedName>
</protein>
<dbReference type="PANTHER" id="PTHR43811">
    <property type="entry name" value="FKBP-TYPE PEPTIDYL-PROLYL CIS-TRANS ISOMERASE FKPA"/>
    <property type="match status" value="1"/>
</dbReference>
<dbReference type="Gene3D" id="3.10.50.40">
    <property type="match status" value="1"/>
</dbReference>
<gene>
    <name evidence="8" type="ORF">OEZ85_009785</name>
</gene>
<dbReference type="PIRSF" id="PIRSF001473">
    <property type="entry name" value="FK506-bp_FPR3"/>
    <property type="match status" value="1"/>
</dbReference>
<reference evidence="8 9" key="1">
    <citation type="submission" date="2023-05" db="EMBL/GenBank/DDBJ databases">
        <title>A 100% complete, gapless, phased diploid assembly of the Scenedesmus obliquus UTEX 3031 genome.</title>
        <authorList>
            <person name="Biondi T.C."/>
            <person name="Hanschen E.R."/>
            <person name="Kwon T."/>
            <person name="Eng W."/>
            <person name="Kruse C.P.S."/>
            <person name="Koehler S.I."/>
            <person name="Kunde Y."/>
            <person name="Gleasner C.D."/>
            <person name="You Mak K.T."/>
            <person name="Polle J."/>
            <person name="Hovde B.T."/>
            <person name="Starkenburg S.R."/>
        </authorList>
    </citation>
    <scope>NUCLEOTIDE SEQUENCE [LARGE SCALE GENOMIC DNA]</scope>
    <source>
        <strain evidence="8 9">DOE0152z</strain>
    </source>
</reference>